<dbReference type="EMBL" id="BSXW01000037">
    <property type="protein sequence ID" value="GMF10390.1"/>
    <property type="molecule type" value="Genomic_DNA"/>
</dbReference>
<feature type="compositionally biased region" description="Polar residues" evidence="1">
    <location>
        <begin position="357"/>
        <end position="370"/>
    </location>
</feature>
<feature type="compositionally biased region" description="Acidic residues" evidence="1">
    <location>
        <begin position="338"/>
        <end position="355"/>
    </location>
</feature>
<proteinExistence type="predicted"/>
<feature type="region of interest" description="Disordered" evidence="1">
    <location>
        <begin position="1"/>
        <end position="60"/>
    </location>
</feature>
<gene>
    <name evidence="2" type="ORF">Plil01_000120400</name>
</gene>
<dbReference type="Proteomes" id="UP001165083">
    <property type="component" value="Unassembled WGS sequence"/>
</dbReference>
<feature type="compositionally biased region" description="Low complexity" evidence="1">
    <location>
        <begin position="1"/>
        <end position="30"/>
    </location>
</feature>
<feature type="compositionally biased region" description="Acidic residues" evidence="1">
    <location>
        <begin position="419"/>
        <end position="459"/>
    </location>
</feature>
<dbReference type="OrthoDB" id="163544at2759"/>
<keyword evidence="3" id="KW-1185">Reference proteome</keyword>
<feature type="region of interest" description="Disordered" evidence="1">
    <location>
        <begin position="188"/>
        <end position="473"/>
    </location>
</feature>
<name>A0A9W6TDC7_9STRA</name>
<reference evidence="2" key="1">
    <citation type="submission" date="2023-04" db="EMBL/GenBank/DDBJ databases">
        <title>Phytophthora lilii NBRC 32176.</title>
        <authorList>
            <person name="Ichikawa N."/>
            <person name="Sato H."/>
            <person name="Tonouchi N."/>
        </authorList>
    </citation>
    <scope>NUCLEOTIDE SEQUENCE</scope>
    <source>
        <strain evidence="2">NBRC 32176</strain>
    </source>
</reference>
<feature type="compositionally biased region" description="Polar residues" evidence="1">
    <location>
        <begin position="327"/>
        <end position="336"/>
    </location>
</feature>
<protein>
    <submittedName>
        <fullName evidence="2">Unnamed protein product</fullName>
    </submittedName>
</protein>
<organism evidence="2 3">
    <name type="scientific">Phytophthora lilii</name>
    <dbReference type="NCBI Taxonomy" id="2077276"/>
    <lineage>
        <taxon>Eukaryota</taxon>
        <taxon>Sar</taxon>
        <taxon>Stramenopiles</taxon>
        <taxon>Oomycota</taxon>
        <taxon>Peronosporomycetes</taxon>
        <taxon>Peronosporales</taxon>
        <taxon>Peronosporaceae</taxon>
        <taxon>Phytophthora</taxon>
    </lineage>
</organism>
<feature type="compositionally biased region" description="Polar residues" evidence="1">
    <location>
        <begin position="206"/>
        <end position="217"/>
    </location>
</feature>
<evidence type="ECO:0000313" key="3">
    <source>
        <dbReference type="Proteomes" id="UP001165083"/>
    </source>
</evidence>
<feature type="compositionally biased region" description="Low complexity" evidence="1">
    <location>
        <begin position="189"/>
        <end position="205"/>
    </location>
</feature>
<feature type="compositionally biased region" description="Polar residues" evidence="1">
    <location>
        <begin position="282"/>
        <end position="298"/>
    </location>
</feature>
<accession>A0A9W6TDC7</accession>
<comment type="caution">
    <text evidence="2">The sequence shown here is derived from an EMBL/GenBank/DDBJ whole genome shotgun (WGS) entry which is preliminary data.</text>
</comment>
<sequence>MAARVASSPTSSQTASSTQNSASTSSVAASEGIQSKMSSADSKDPHENNAVSPPSSKRAASALPASDYSTFVQDVARQCQWTEKVVHNVLRCMQHSIELYRTNKLVAFFSKIASLTPGGGILHTCILFREADQGFGTLDGFENLVLTAPGINSSITSAENTKEEQDGVPQNAFDTVSVTANTHRSVGLENTNQQQQPEQETVEGQRNQTPLPGSPAQTPHEDAGTNYDPDLLGSPAEMLEKGSEDTGIDNNDGQSYLIGSPAQAPQTDNEDVGASGDHDCSGSPTQTPQTRNGDAINNSDHEQSLYFGSPGQTPQTGNEDAADEHSSMTGGKQSSPEDSWDDEVDVDIDMEDDGLDNQSVGSPDNASSSPAYPLSGELASSSSKKPSKRGKDEQYGKSYDLAKKRRLHEKKSTVLKDVEGEEEEEEDEDEDEGYDEGDDDDDDQSDDADDESIPDDDNISSDGEIVETPHPLQALLNSVDSHIVELEEERRELIERKEDREWRQRRYSDREYGTNLSMQSFASKK</sequence>
<evidence type="ECO:0000256" key="1">
    <source>
        <dbReference type="SAM" id="MobiDB-lite"/>
    </source>
</evidence>
<dbReference type="AlphaFoldDB" id="A0A9W6TDC7"/>
<evidence type="ECO:0000313" key="2">
    <source>
        <dbReference type="EMBL" id="GMF10390.1"/>
    </source>
</evidence>